<dbReference type="AlphaFoldDB" id="A0A4R3RHH6"/>
<gene>
    <name evidence="1" type="ORF">EV129_11398</name>
</gene>
<evidence type="ECO:0000313" key="2">
    <source>
        <dbReference type="Proteomes" id="UP000295507"/>
    </source>
</evidence>
<reference evidence="1 2" key="1">
    <citation type="submission" date="2019-03" db="EMBL/GenBank/DDBJ databases">
        <title>Genomic Encyclopedia of Type Strains, Phase IV (KMG-V): Genome sequencing to study the core and pangenomes of soil and plant-associated prokaryotes.</title>
        <authorList>
            <person name="Whitman W."/>
        </authorList>
    </citation>
    <scope>NUCLEOTIDE SEQUENCE [LARGE SCALE GENOMIC DNA]</scope>
    <source>
        <strain evidence="1 2">IE4868</strain>
    </source>
</reference>
<protein>
    <submittedName>
        <fullName evidence="1">Uncharacterized protein</fullName>
    </submittedName>
</protein>
<dbReference type="EMBL" id="SMBK01000013">
    <property type="protein sequence ID" value="TCU34114.1"/>
    <property type="molecule type" value="Genomic_DNA"/>
</dbReference>
<dbReference type="RefSeq" id="WP_132552875.1">
    <property type="nucleotide sequence ID" value="NZ_SMBK01000013.1"/>
</dbReference>
<comment type="caution">
    <text evidence="1">The sequence shown here is derived from an EMBL/GenBank/DDBJ whole genome shotgun (WGS) entry which is preliminary data.</text>
</comment>
<evidence type="ECO:0000313" key="1">
    <source>
        <dbReference type="EMBL" id="TCU34114.1"/>
    </source>
</evidence>
<proteinExistence type="predicted"/>
<name>A0A4R3RHH6_9HYPH</name>
<accession>A0A4R3RHH6</accession>
<sequence length="95" mass="10663">MAQAFNKATIAFSTTLTLNEVEIQALEALVCYGADSFLEVFKKNLGTVYIRDHEDGIRSLFKAIGRDVLPAHRAIEIARRDLLDAAKRRLEVSKK</sequence>
<dbReference type="Proteomes" id="UP000295507">
    <property type="component" value="Unassembled WGS sequence"/>
</dbReference>
<organism evidence="1 2">
    <name type="scientific">Rhizobium azibense</name>
    <dbReference type="NCBI Taxonomy" id="1136135"/>
    <lineage>
        <taxon>Bacteria</taxon>
        <taxon>Pseudomonadati</taxon>
        <taxon>Pseudomonadota</taxon>
        <taxon>Alphaproteobacteria</taxon>
        <taxon>Hyphomicrobiales</taxon>
        <taxon>Rhizobiaceae</taxon>
        <taxon>Rhizobium/Agrobacterium group</taxon>
        <taxon>Rhizobium</taxon>
    </lineage>
</organism>